<evidence type="ECO:0000256" key="1">
    <source>
        <dbReference type="SAM" id="MobiDB-lite"/>
    </source>
</evidence>
<dbReference type="EMBL" id="JBJQOH010000002">
    <property type="protein sequence ID" value="KAL3696380.1"/>
    <property type="molecule type" value="Genomic_DNA"/>
</dbReference>
<gene>
    <name evidence="2" type="ORF">R1sor_010456</name>
</gene>
<name>A0ABD3I203_9MARC</name>
<feature type="region of interest" description="Disordered" evidence="1">
    <location>
        <begin position="1"/>
        <end position="64"/>
    </location>
</feature>
<evidence type="ECO:0000313" key="3">
    <source>
        <dbReference type="Proteomes" id="UP001633002"/>
    </source>
</evidence>
<protein>
    <submittedName>
        <fullName evidence="2">Uncharacterized protein</fullName>
    </submittedName>
</protein>
<reference evidence="2 3" key="1">
    <citation type="submission" date="2024-09" db="EMBL/GenBank/DDBJ databases">
        <title>Chromosome-scale assembly of Riccia sorocarpa.</title>
        <authorList>
            <person name="Paukszto L."/>
        </authorList>
    </citation>
    <scope>NUCLEOTIDE SEQUENCE [LARGE SCALE GENOMIC DNA]</scope>
    <source>
        <strain evidence="2">LP-2024</strain>
        <tissue evidence="2">Aerial parts of the thallus</tissue>
    </source>
</reference>
<dbReference type="AlphaFoldDB" id="A0ABD3I203"/>
<keyword evidence="3" id="KW-1185">Reference proteome</keyword>
<proteinExistence type="predicted"/>
<evidence type="ECO:0000313" key="2">
    <source>
        <dbReference type="EMBL" id="KAL3696380.1"/>
    </source>
</evidence>
<comment type="caution">
    <text evidence="2">The sequence shown here is derived from an EMBL/GenBank/DDBJ whole genome shotgun (WGS) entry which is preliminary data.</text>
</comment>
<dbReference type="Proteomes" id="UP001633002">
    <property type="component" value="Unassembled WGS sequence"/>
</dbReference>
<accession>A0ABD3I203</accession>
<sequence length="159" mass="17885">MQSPSWRPTDAVPPPTPKCAASTTDHKLGTTRAQTTVPEGMSRLSNPRVKLSPPLPSLSPSHRRMPVEVEREVCKLSVRKAADLMGLKIKFIQWGGSTLMQFITDFLNQACRDGLPEDWTFRRVVSLYKAGPRLQPESYRTIMVGSIFSKIPNEFWMLA</sequence>
<organism evidence="2 3">
    <name type="scientific">Riccia sorocarpa</name>
    <dbReference type="NCBI Taxonomy" id="122646"/>
    <lineage>
        <taxon>Eukaryota</taxon>
        <taxon>Viridiplantae</taxon>
        <taxon>Streptophyta</taxon>
        <taxon>Embryophyta</taxon>
        <taxon>Marchantiophyta</taxon>
        <taxon>Marchantiopsida</taxon>
        <taxon>Marchantiidae</taxon>
        <taxon>Marchantiales</taxon>
        <taxon>Ricciaceae</taxon>
        <taxon>Riccia</taxon>
    </lineage>
</organism>